<dbReference type="Proteomes" id="UP000813462">
    <property type="component" value="Unassembled WGS sequence"/>
</dbReference>
<comment type="caution">
    <text evidence="2">The sequence shown here is derived from an EMBL/GenBank/DDBJ whole genome shotgun (WGS) entry which is preliminary data.</text>
</comment>
<dbReference type="InterPro" id="IPR011009">
    <property type="entry name" value="Kinase-like_dom_sf"/>
</dbReference>
<dbReference type="Gene3D" id="1.10.510.10">
    <property type="entry name" value="Transferase(Phosphotransferase) domain 1"/>
    <property type="match status" value="1"/>
</dbReference>
<name>A0A978W6D1_ZIZJJ</name>
<dbReference type="SUPFAM" id="SSF56112">
    <property type="entry name" value="Protein kinase-like (PK-like)"/>
    <property type="match status" value="1"/>
</dbReference>
<proteinExistence type="predicted"/>
<evidence type="ECO:0000313" key="2">
    <source>
        <dbReference type="EMBL" id="KAH7547515.1"/>
    </source>
</evidence>
<organism evidence="2 3">
    <name type="scientific">Ziziphus jujuba var. spinosa</name>
    <dbReference type="NCBI Taxonomy" id="714518"/>
    <lineage>
        <taxon>Eukaryota</taxon>
        <taxon>Viridiplantae</taxon>
        <taxon>Streptophyta</taxon>
        <taxon>Embryophyta</taxon>
        <taxon>Tracheophyta</taxon>
        <taxon>Spermatophyta</taxon>
        <taxon>Magnoliopsida</taxon>
        <taxon>eudicotyledons</taxon>
        <taxon>Gunneridae</taxon>
        <taxon>Pentapetalae</taxon>
        <taxon>rosids</taxon>
        <taxon>fabids</taxon>
        <taxon>Rosales</taxon>
        <taxon>Rhamnaceae</taxon>
        <taxon>Paliureae</taxon>
        <taxon>Ziziphus</taxon>
    </lineage>
</organism>
<dbReference type="EMBL" id="JAEACU010000001">
    <property type="protein sequence ID" value="KAH7547515.1"/>
    <property type="molecule type" value="Genomic_DNA"/>
</dbReference>
<evidence type="ECO:0000313" key="1">
    <source>
        <dbReference type="EMBL" id="KAH7547487.1"/>
    </source>
</evidence>
<accession>A0A978W6D1</accession>
<protein>
    <recommendedName>
        <fullName evidence="4">Protein kinase domain-containing protein</fullName>
    </recommendedName>
</protein>
<evidence type="ECO:0008006" key="4">
    <source>
        <dbReference type="Google" id="ProtNLM"/>
    </source>
</evidence>
<sequence>MQLLTAKSYRDLMGGGSVTNCNNSSNSDQDKYLMSCLDRCDNINSGNSERSWSNSCGCQNIWWERVEYVAPEVLPLKQQQGGSQGRVMYIALGLCCLRHEQQREEVIFQLNLKDNILEQGNKIQVMECGNLLERCLKINPDDRPDMIEVAKALRLIKSIK</sequence>
<gene>
    <name evidence="1" type="ORF">FEM48_Zijuj01G0315300</name>
    <name evidence="2" type="ORF">FEM48_Zijuj01G0318100</name>
</gene>
<reference evidence="2" key="1">
    <citation type="journal article" date="2021" name="Front. Plant Sci.">
        <title>Chromosome-Scale Genome Assembly for Chinese Sour Jujube and Insights Into Its Genome Evolution and Domestication Signature.</title>
        <authorList>
            <person name="Shen L.-Y."/>
            <person name="Luo H."/>
            <person name="Wang X.-L."/>
            <person name="Wang X.-M."/>
            <person name="Qiu X.-J."/>
            <person name="Liu H."/>
            <person name="Zhou S.-S."/>
            <person name="Jia K.-H."/>
            <person name="Nie S."/>
            <person name="Bao Y.-T."/>
            <person name="Zhang R.-G."/>
            <person name="Yun Q.-Z."/>
            <person name="Chai Y.-H."/>
            <person name="Lu J.-Y."/>
            <person name="Li Y."/>
            <person name="Zhao S.-W."/>
            <person name="Mao J.-F."/>
            <person name="Jia S.-G."/>
            <person name="Mao Y.-M."/>
        </authorList>
    </citation>
    <scope>NUCLEOTIDE SEQUENCE</scope>
    <source>
        <strain evidence="2">AT0</strain>
        <tissue evidence="2">Leaf</tissue>
    </source>
</reference>
<dbReference type="AlphaFoldDB" id="A0A978W6D1"/>
<evidence type="ECO:0000313" key="3">
    <source>
        <dbReference type="Proteomes" id="UP000813462"/>
    </source>
</evidence>
<dbReference type="EMBL" id="JAEACU010000001">
    <property type="protein sequence ID" value="KAH7547487.1"/>
    <property type="molecule type" value="Genomic_DNA"/>
</dbReference>